<dbReference type="Proteomes" id="UP000178170">
    <property type="component" value="Unassembled WGS sequence"/>
</dbReference>
<dbReference type="PANTHER" id="PTHR43025:SF3">
    <property type="entry name" value="MONOGALACTOSYLDIACYLGLYCEROL SYNTHASE 1, CHLOROPLASTIC"/>
    <property type="match status" value="1"/>
</dbReference>
<accession>A0A1G2QWJ5</accession>
<comment type="caution">
    <text evidence="1">The sequence shown here is derived from an EMBL/GenBank/DDBJ whole genome shotgun (WGS) entry which is preliminary data.</text>
</comment>
<evidence type="ECO:0000313" key="2">
    <source>
        <dbReference type="Proteomes" id="UP000178170"/>
    </source>
</evidence>
<dbReference type="InterPro" id="IPR050519">
    <property type="entry name" value="Glycosyltransf_28_UgtP"/>
</dbReference>
<dbReference type="PANTHER" id="PTHR43025">
    <property type="entry name" value="MONOGALACTOSYLDIACYLGLYCEROL SYNTHASE"/>
    <property type="match status" value="1"/>
</dbReference>
<dbReference type="AlphaFoldDB" id="A0A1G2QWJ5"/>
<evidence type="ECO:0000313" key="1">
    <source>
        <dbReference type="EMBL" id="OHA64985.1"/>
    </source>
</evidence>
<reference evidence="1 2" key="1">
    <citation type="journal article" date="2016" name="Nat. Commun.">
        <title>Thousands of microbial genomes shed light on interconnected biogeochemical processes in an aquifer system.</title>
        <authorList>
            <person name="Anantharaman K."/>
            <person name="Brown C.T."/>
            <person name="Hug L.A."/>
            <person name="Sharon I."/>
            <person name="Castelle C.J."/>
            <person name="Probst A.J."/>
            <person name="Thomas B.C."/>
            <person name="Singh A."/>
            <person name="Wilkins M.J."/>
            <person name="Karaoz U."/>
            <person name="Brodie E.L."/>
            <person name="Williams K.H."/>
            <person name="Hubbard S.S."/>
            <person name="Banfield J.F."/>
        </authorList>
    </citation>
    <scope>NUCLEOTIDE SEQUENCE [LARGE SCALE GENOMIC DNA]</scope>
</reference>
<proteinExistence type="predicted"/>
<protein>
    <recommendedName>
        <fullName evidence="3">Diacylglycerol glucosyltransferase N-terminal domain-containing protein</fullName>
    </recommendedName>
</protein>
<dbReference type="EMBL" id="MHTS01000004">
    <property type="protein sequence ID" value="OHA64985.1"/>
    <property type="molecule type" value="Genomic_DNA"/>
</dbReference>
<evidence type="ECO:0008006" key="3">
    <source>
        <dbReference type="Google" id="ProtNLM"/>
    </source>
</evidence>
<organism evidence="1 2">
    <name type="scientific">Candidatus Wildermuthbacteria bacterium RIFCSPHIGHO2_01_FULL_48_27b</name>
    <dbReference type="NCBI Taxonomy" id="1802447"/>
    <lineage>
        <taxon>Bacteria</taxon>
        <taxon>Candidatus Wildermuthiibacteriota</taxon>
    </lineage>
</organism>
<gene>
    <name evidence="1" type="ORF">A2843_00605</name>
</gene>
<name>A0A1G2QWJ5_9BACT</name>
<sequence length="437" mass="49443">MFGAQKKKAWVVAADMGYGHLRAALPFQDIARGGKIIAANDYPGIPEQDKKIWGDSRRFYETISRFKKFPVLGDFVFAFFDKFQEIKEFYQNNESIDAPTLQLRQVYRLFEKKRWGEHCISRLNKNPLPLVATFFIPAHMAEFWKYEGPIYLVVTDTDVSRAWAPLHPNKSKIIYCASTQRAASRLLRYGVREENIVITGFPLPQEFTKNNAAKTKNDLRRRLAVLDPEGAYHSRYGKLVEQYIGSVQSPTLNRGKAGFHRVVLTFAIGGAGAQAELAKDIMEGAKSLLEEKKFEFHVIAGTHREIAADLRKRSCLESRRAGKNVFVHSSPSKKKYFKDFSKILSKTDILWTKPSELVFYAGLGIPIIIAPPIGSQEVSNRRWLLDIGAGIDQKKPELLYQWLPDLIRQGALAEAAMQGFVEIPKDGTGTIKKILCG</sequence>